<feature type="transmembrane region" description="Helical" evidence="11">
    <location>
        <begin position="251"/>
        <end position="271"/>
    </location>
</feature>
<feature type="transmembrane region" description="Helical" evidence="11">
    <location>
        <begin position="222"/>
        <end position="245"/>
    </location>
</feature>
<evidence type="ECO:0000256" key="7">
    <source>
        <dbReference type="ARBA" id="ARBA00023040"/>
    </source>
</evidence>
<keyword evidence="9 11" id="KW-0675">Receptor</keyword>
<evidence type="ECO:0000313" key="13">
    <source>
        <dbReference type="Proteomes" id="UP000694726"/>
    </source>
</evidence>
<dbReference type="Proteomes" id="UP000694726">
    <property type="component" value="Unplaced"/>
</dbReference>
<keyword evidence="4 11" id="KW-0589">Pheromone response</keyword>
<dbReference type="SUPFAM" id="SSF81321">
    <property type="entry name" value="Family A G protein-coupled receptor-like"/>
    <property type="match status" value="1"/>
</dbReference>
<evidence type="ECO:0000256" key="5">
    <source>
        <dbReference type="ARBA" id="ARBA00022692"/>
    </source>
</evidence>
<feature type="transmembrane region" description="Helical" evidence="11">
    <location>
        <begin position="174"/>
        <end position="192"/>
    </location>
</feature>
<dbReference type="GO" id="GO:0016503">
    <property type="term" value="F:pheromone receptor activity"/>
    <property type="evidence" value="ECO:0007669"/>
    <property type="project" value="InterPro"/>
</dbReference>
<evidence type="ECO:0000313" key="12">
    <source>
        <dbReference type="Ensembl" id="ENSSSCP00015033860.1"/>
    </source>
</evidence>
<dbReference type="Pfam" id="PF03402">
    <property type="entry name" value="V1R"/>
    <property type="match status" value="1"/>
</dbReference>
<evidence type="ECO:0000256" key="6">
    <source>
        <dbReference type="ARBA" id="ARBA00022989"/>
    </source>
</evidence>
<dbReference type="InterPro" id="IPR004072">
    <property type="entry name" value="Vmron_rcpt_1"/>
</dbReference>
<dbReference type="Ensembl" id="ENSSSCT00015083647.1">
    <property type="protein sequence ID" value="ENSSSCP00015033860.1"/>
    <property type="gene ID" value="ENSSSCG00015062409.1"/>
</dbReference>
<feature type="transmembrane region" description="Helical" evidence="11">
    <location>
        <begin position="111"/>
        <end position="132"/>
    </location>
</feature>
<dbReference type="GO" id="GO:0019236">
    <property type="term" value="P:response to pheromone"/>
    <property type="evidence" value="ECO:0007669"/>
    <property type="project" value="UniProtKB-KW"/>
</dbReference>
<evidence type="ECO:0000256" key="3">
    <source>
        <dbReference type="ARBA" id="ARBA00022475"/>
    </source>
</evidence>
<comment type="subcellular location">
    <subcellularLocation>
        <location evidence="1 11">Cell membrane</location>
        <topology evidence="1 11">Multi-pass membrane protein</topology>
    </subcellularLocation>
</comment>
<reference evidence="12" key="1">
    <citation type="submission" date="2025-08" db="UniProtKB">
        <authorList>
            <consortium name="Ensembl"/>
        </authorList>
    </citation>
    <scope>IDENTIFICATION</scope>
</reference>
<dbReference type="GO" id="GO:0005886">
    <property type="term" value="C:plasma membrane"/>
    <property type="evidence" value="ECO:0007669"/>
    <property type="project" value="UniProtKB-SubCell"/>
</dbReference>
<evidence type="ECO:0000256" key="1">
    <source>
        <dbReference type="ARBA" id="ARBA00004651"/>
    </source>
</evidence>
<keyword evidence="10 11" id="KW-0807">Transducer</keyword>
<evidence type="ECO:0000256" key="4">
    <source>
        <dbReference type="ARBA" id="ARBA00022507"/>
    </source>
</evidence>
<dbReference type="AlphaFoldDB" id="A0A8D0PHM5"/>
<evidence type="ECO:0000256" key="11">
    <source>
        <dbReference type="RuleBase" id="RU364061"/>
    </source>
</evidence>
<dbReference type="PANTHER" id="PTHR24062">
    <property type="entry name" value="VOMERONASAL TYPE-1 RECEPTOR"/>
    <property type="match status" value="1"/>
</dbReference>
<evidence type="ECO:0000256" key="8">
    <source>
        <dbReference type="ARBA" id="ARBA00023136"/>
    </source>
</evidence>
<keyword evidence="5 11" id="KW-0812">Transmembrane</keyword>
<evidence type="ECO:0000256" key="10">
    <source>
        <dbReference type="ARBA" id="ARBA00023224"/>
    </source>
</evidence>
<keyword evidence="3 11" id="KW-1003">Cell membrane</keyword>
<keyword evidence="8 11" id="KW-0472">Membrane</keyword>
<proteinExistence type="inferred from homology"/>
<protein>
    <recommendedName>
        <fullName evidence="11">Vomeronasal type-1 receptor</fullName>
    </recommendedName>
</protein>
<feature type="transmembrane region" description="Helical" evidence="11">
    <location>
        <begin position="82"/>
        <end position="104"/>
    </location>
</feature>
<name>A0A8D0PHM5_PIG</name>
<feature type="transmembrane region" description="Helical" evidence="11">
    <location>
        <begin position="23"/>
        <end position="45"/>
    </location>
</feature>
<accession>A0A8D0PHM5</accession>
<evidence type="ECO:0000256" key="9">
    <source>
        <dbReference type="ARBA" id="ARBA00023170"/>
    </source>
</evidence>
<comment type="similarity">
    <text evidence="2 11">Belongs to the G-protein coupled receptor 1 family.</text>
</comment>
<sequence>MQFFFLIFSGLLSTYVIIKNTFFFFLLSGVGVSANAYLLLFHIFTFILDHRPKPSDLISCHLALIHMLIDSLHFQNDFTRRAFFFVNGVVRGLSISTTCLLSVFKQKFTNCIIHIFFFLWSLNLSFSSNLIFHTISSSNVIQTNPLILNKYFSLSPRNFIIRRLFFTLTFFRDVSFVGIMLLSSVYMVILLFRHQRRSQHLHSISLSPRSSPEKRDIQTTPILAVFFVVIYWINLIISFSLILLWTYDPDLLHVQMLVLSVYATVSPLVLISSNKRITNILLNIQSKCHQFNKLVIIFFPKNR</sequence>
<organism evidence="12 13">
    <name type="scientific">Sus scrofa</name>
    <name type="common">Pig</name>
    <dbReference type="NCBI Taxonomy" id="9823"/>
    <lineage>
        <taxon>Eukaryota</taxon>
        <taxon>Metazoa</taxon>
        <taxon>Chordata</taxon>
        <taxon>Craniata</taxon>
        <taxon>Vertebrata</taxon>
        <taxon>Euteleostomi</taxon>
        <taxon>Mammalia</taxon>
        <taxon>Eutheria</taxon>
        <taxon>Laurasiatheria</taxon>
        <taxon>Artiodactyla</taxon>
        <taxon>Suina</taxon>
        <taxon>Suidae</taxon>
        <taxon>Sus</taxon>
    </lineage>
</organism>
<keyword evidence="7 11" id="KW-0297">G-protein coupled receptor</keyword>
<keyword evidence="6 11" id="KW-1133">Transmembrane helix</keyword>
<evidence type="ECO:0000256" key="2">
    <source>
        <dbReference type="ARBA" id="ARBA00010663"/>
    </source>
</evidence>